<feature type="region of interest" description="Disordered" evidence="2">
    <location>
        <begin position="861"/>
        <end position="883"/>
    </location>
</feature>
<feature type="domain" description="BPTI/Kunitz inhibitor" evidence="3">
    <location>
        <begin position="809"/>
        <end position="859"/>
    </location>
</feature>
<dbReference type="Pfam" id="PF00014">
    <property type="entry name" value="Kunitz_BPTI"/>
    <property type="match status" value="5"/>
</dbReference>
<accession>A0AAV4F3J1</accession>
<dbReference type="InterPro" id="IPR020901">
    <property type="entry name" value="Prtase_inh_Kunz-CS"/>
</dbReference>
<feature type="compositionally biased region" description="Polar residues" evidence="2">
    <location>
        <begin position="127"/>
        <end position="141"/>
    </location>
</feature>
<feature type="region of interest" description="Disordered" evidence="2">
    <location>
        <begin position="78"/>
        <end position="201"/>
    </location>
</feature>
<feature type="compositionally biased region" description="Polar residues" evidence="2">
    <location>
        <begin position="862"/>
        <end position="872"/>
    </location>
</feature>
<dbReference type="InterPro" id="IPR036880">
    <property type="entry name" value="Kunitz_BPTI_sf"/>
</dbReference>
<dbReference type="SMART" id="SM00131">
    <property type="entry name" value="KU"/>
    <property type="match status" value="5"/>
</dbReference>
<reference evidence="4 5" key="1">
    <citation type="journal article" date="2021" name="Elife">
        <title>Chloroplast acquisition without the gene transfer in kleptoplastic sea slugs, Plakobranchus ocellatus.</title>
        <authorList>
            <person name="Maeda T."/>
            <person name="Takahashi S."/>
            <person name="Yoshida T."/>
            <person name="Shimamura S."/>
            <person name="Takaki Y."/>
            <person name="Nagai Y."/>
            <person name="Toyoda A."/>
            <person name="Suzuki Y."/>
            <person name="Arimoto A."/>
            <person name="Ishii H."/>
            <person name="Satoh N."/>
            <person name="Nishiyama T."/>
            <person name="Hasebe M."/>
            <person name="Maruyama T."/>
            <person name="Minagawa J."/>
            <person name="Obokata J."/>
            <person name="Shigenobu S."/>
        </authorList>
    </citation>
    <scope>NUCLEOTIDE SEQUENCE [LARGE SCALE GENOMIC DNA]</scope>
</reference>
<dbReference type="InterPro" id="IPR050098">
    <property type="entry name" value="TFPI/VKTCI-like"/>
</dbReference>
<dbReference type="CDD" id="cd00109">
    <property type="entry name" value="Kunitz-type"/>
    <property type="match status" value="5"/>
</dbReference>
<keyword evidence="5" id="KW-1185">Reference proteome</keyword>
<comment type="caution">
    <text evidence="4">The sequence shown here is derived from an EMBL/GenBank/DDBJ whole genome shotgun (WGS) entry which is preliminary data.</text>
</comment>
<dbReference type="GO" id="GO:0005615">
    <property type="term" value="C:extracellular space"/>
    <property type="evidence" value="ECO:0007669"/>
    <property type="project" value="TreeGrafter"/>
</dbReference>
<evidence type="ECO:0000313" key="4">
    <source>
        <dbReference type="EMBL" id="GFR67590.1"/>
    </source>
</evidence>
<feature type="domain" description="BPTI/Kunitz inhibitor" evidence="3">
    <location>
        <begin position="726"/>
        <end position="776"/>
    </location>
</feature>
<feature type="domain" description="BPTI/Kunitz inhibitor" evidence="3">
    <location>
        <begin position="588"/>
        <end position="638"/>
    </location>
</feature>
<dbReference type="AlphaFoldDB" id="A0AAV4F3J1"/>
<dbReference type="GO" id="GO:0004867">
    <property type="term" value="F:serine-type endopeptidase inhibitor activity"/>
    <property type="evidence" value="ECO:0007669"/>
    <property type="project" value="UniProtKB-KW"/>
</dbReference>
<feature type="compositionally biased region" description="Polar residues" evidence="2">
    <location>
        <begin position="400"/>
        <end position="410"/>
    </location>
</feature>
<evidence type="ECO:0000256" key="1">
    <source>
        <dbReference type="ARBA" id="ARBA00023157"/>
    </source>
</evidence>
<dbReference type="PANTHER" id="PTHR10083">
    <property type="entry name" value="KUNITZ-TYPE PROTEASE INHIBITOR-RELATED"/>
    <property type="match status" value="1"/>
</dbReference>
<evidence type="ECO:0000313" key="5">
    <source>
        <dbReference type="Proteomes" id="UP000762676"/>
    </source>
</evidence>
<gene>
    <name evidence="4" type="ORF">ElyMa_002002800</name>
</gene>
<evidence type="ECO:0000256" key="2">
    <source>
        <dbReference type="SAM" id="MobiDB-lite"/>
    </source>
</evidence>
<proteinExistence type="predicted"/>
<organism evidence="4 5">
    <name type="scientific">Elysia marginata</name>
    <dbReference type="NCBI Taxonomy" id="1093978"/>
    <lineage>
        <taxon>Eukaryota</taxon>
        <taxon>Metazoa</taxon>
        <taxon>Spiralia</taxon>
        <taxon>Lophotrochozoa</taxon>
        <taxon>Mollusca</taxon>
        <taxon>Gastropoda</taxon>
        <taxon>Heterobranchia</taxon>
        <taxon>Euthyneura</taxon>
        <taxon>Panpulmonata</taxon>
        <taxon>Sacoglossa</taxon>
        <taxon>Placobranchoidea</taxon>
        <taxon>Plakobranchidae</taxon>
        <taxon>Elysia</taxon>
    </lineage>
</organism>
<feature type="compositionally biased region" description="Low complexity" evidence="2">
    <location>
        <begin position="95"/>
        <end position="112"/>
    </location>
</feature>
<dbReference type="SUPFAM" id="SSF57362">
    <property type="entry name" value="BPTI-like"/>
    <property type="match status" value="5"/>
</dbReference>
<name>A0AAV4F3J1_9GAST</name>
<dbReference type="EMBL" id="BMAT01004065">
    <property type="protein sequence ID" value="GFR67590.1"/>
    <property type="molecule type" value="Genomic_DNA"/>
</dbReference>
<feature type="region of interest" description="Disordered" evidence="2">
    <location>
        <begin position="387"/>
        <end position="415"/>
    </location>
</feature>
<dbReference type="InterPro" id="IPR002223">
    <property type="entry name" value="Kunitz_BPTI"/>
</dbReference>
<feature type="domain" description="BPTI/Kunitz inhibitor" evidence="3">
    <location>
        <begin position="423"/>
        <end position="473"/>
    </location>
</feature>
<dbReference type="PRINTS" id="PR00759">
    <property type="entry name" value="BASICPTASE"/>
</dbReference>
<dbReference type="PROSITE" id="PS00280">
    <property type="entry name" value="BPTI_KUNITZ_1"/>
    <property type="match status" value="5"/>
</dbReference>
<dbReference type="PROSITE" id="PS50279">
    <property type="entry name" value="BPTI_KUNITZ_2"/>
    <property type="match status" value="5"/>
</dbReference>
<dbReference type="Gene3D" id="4.10.410.10">
    <property type="entry name" value="Pancreatic trypsin inhibitor Kunitz domain"/>
    <property type="match status" value="5"/>
</dbReference>
<dbReference type="PANTHER" id="PTHR10083:SF374">
    <property type="entry name" value="BPTI_KUNITZ INHIBITOR DOMAIN-CONTAINING PROTEIN"/>
    <property type="match status" value="1"/>
</dbReference>
<keyword evidence="1" id="KW-1015">Disulfide bond</keyword>
<sequence>MSYLPRKYNIFAAFAELARTRGISSYTVKAGGIKYHVTQPEINPKIELGTMGVRCPSERPYCVVQNYKTICIASSSASGNRRVNRLSRPPLASPQQQQHRQQQQQQQQQQTQVNDGTGPSGDLFTDPQVTITLKGQNSLDVPNNNPSAPLPPLHITQPSEEGSAPPSAPGQSGNRAGTGRLASGSTNSGTGGGPPFRNRFSSGFGSPFSSGIFSKSNNINSGNNNINRGGPFSQEVQNVAPDFCFLRPQPGRCRGYLSRYYFNPETGQCQSFRYKGCGGNANRFETLVDCFKVCALPHGAIGSSPSVFGNARVGGPTPTNIPTPLTKPYENGIQRGNALGNSNINDNVNSINTNTNINEQTDAIFGNNRFFSDPAGGLSQVLDNSVNENQKTGNDKFRQTDQGGQISTTGQHERQRGTLPRACYLDVDVGQCQGSLTRVYFNRNTGRCEIFDFGGCGGNANNFLNFPDCNKACGLNTRRRAQKPVDPPLESDSQLGIVTSGLSNSQSRANSPRITNLLDDNDMFNSANSNLNIMNGNSRNRNNFINVDSIGNNGAATTVNVPALPRERQNQLFQSPSSRRSRLRPETCYQPASAGPCLAAFSRYYYNKTEDQCLAFIYGGCGGNQNNYASRQDCARDCGGGEEYSAVQQDVGGDAGNTNSDVFSRSNSDISLGKDYVEQNSSFRRDGLNSGLSGGTVGNIIIGDGNQQQQSLQSSQQNKIGSGNRCMIGADRGPCSEQIMRYYYNSQAGQCQAFSYGGCQGNANNFPSLVACASACDGFGGFPSPSPPARTTNRRLGNYAGNVNRPRVCELEPFPGPCRAFIPRIYFNRRTGRCEQFIYGGCQSNGNNFQSSSECIRVCSGDGSSSPRADNTNSRRSIGVSRSSRDRFSIMADPLPFSTFRFNEDEARMF</sequence>
<protein>
    <submittedName>
        <fullName evidence="4">Papilin</fullName>
    </submittedName>
</protein>
<dbReference type="Proteomes" id="UP000762676">
    <property type="component" value="Unassembled WGS sequence"/>
</dbReference>
<evidence type="ECO:0000259" key="3">
    <source>
        <dbReference type="PROSITE" id="PS50279"/>
    </source>
</evidence>
<feature type="domain" description="BPTI/Kunitz inhibitor" evidence="3">
    <location>
        <begin position="244"/>
        <end position="294"/>
    </location>
</feature>